<organism evidence="1 2">
    <name type="scientific">Clostridium beijerinckii</name>
    <name type="common">Clostridium MP</name>
    <dbReference type="NCBI Taxonomy" id="1520"/>
    <lineage>
        <taxon>Bacteria</taxon>
        <taxon>Bacillati</taxon>
        <taxon>Bacillota</taxon>
        <taxon>Clostridia</taxon>
        <taxon>Eubacteriales</taxon>
        <taxon>Clostridiaceae</taxon>
        <taxon>Clostridium</taxon>
    </lineage>
</organism>
<reference evidence="1" key="1">
    <citation type="submission" date="2020-04" db="EMBL/GenBank/DDBJ databases">
        <authorList>
            <person name="Brown S."/>
        </authorList>
    </citation>
    <scope>NUCLEOTIDE SEQUENCE</scope>
    <source>
        <strain evidence="1">DJ015</strain>
    </source>
</reference>
<name>A0AAW3W9C2_CLOBE</name>
<evidence type="ECO:0008006" key="3">
    <source>
        <dbReference type="Google" id="ProtNLM"/>
    </source>
</evidence>
<proteinExistence type="predicted"/>
<dbReference type="EMBL" id="JABAGV010000027">
    <property type="protein sequence ID" value="MBC2475415.1"/>
    <property type="molecule type" value="Genomic_DNA"/>
</dbReference>
<dbReference type="InterPro" id="IPR010064">
    <property type="entry name" value="HK97-gp10_tail"/>
</dbReference>
<protein>
    <recommendedName>
        <fullName evidence="3">Phage protein, HK97 gp10 family</fullName>
    </recommendedName>
</protein>
<dbReference type="AlphaFoldDB" id="A0AAW3W9C2"/>
<reference evidence="1" key="2">
    <citation type="journal article" date="2022" name="Nat. Biotechnol.">
        <title>Carbon-negative production of acetone and isopropanol by gas fermentation at industrial pilot scale.</title>
        <authorList>
            <person name="Liew F.E."/>
            <person name="Nogle R."/>
            <person name="Abdalla T."/>
            <person name="Rasor B.J."/>
            <person name="Canter C."/>
            <person name="Jensen R.O."/>
            <person name="Wang L."/>
            <person name="Strutz J."/>
            <person name="Chirania P."/>
            <person name="De Tissera S."/>
            <person name="Mueller A.P."/>
            <person name="Ruan Z."/>
            <person name="Gao A."/>
            <person name="Tran L."/>
            <person name="Engle N.L."/>
            <person name="Bromley J.C."/>
            <person name="Daniell J."/>
            <person name="Conrado R."/>
            <person name="Tschaplinski T.J."/>
            <person name="Giannone R.J."/>
            <person name="Hettich R.L."/>
            <person name="Karim A.S."/>
            <person name="Simpson S.D."/>
            <person name="Brown S.D."/>
            <person name="Leang C."/>
            <person name="Jewett M.C."/>
            <person name="Kopke M."/>
        </authorList>
    </citation>
    <scope>NUCLEOTIDE SEQUENCE</scope>
    <source>
        <strain evidence="1">DJ015</strain>
    </source>
</reference>
<gene>
    <name evidence="1" type="ORF">HGI39_11965</name>
</gene>
<evidence type="ECO:0000313" key="1">
    <source>
        <dbReference type="EMBL" id="MBC2475415.1"/>
    </source>
</evidence>
<dbReference type="Pfam" id="PF04883">
    <property type="entry name" value="HK97-gp10_like"/>
    <property type="match status" value="1"/>
</dbReference>
<dbReference type="Proteomes" id="UP001194098">
    <property type="component" value="Unassembled WGS sequence"/>
</dbReference>
<dbReference type="NCBIfam" id="TIGR01725">
    <property type="entry name" value="phge_HK97_gp10"/>
    <property type="match status" value="1"/>
</dbReference>
<dbReference type="RefSeq" id="WP_171780017.1">
    <property type="nucleotide sequence ID" value="NZ_JABAGV010000027.1"/>
</dbReference>
<comment type="caution">
    <text evidence="1">The sequence shown here is derived from an EMBL/GenBank/DDBJ whole genome shotgun (WGS) entry which is preliminary data.</text>
</comment>
<sequence length="120" mass="13262">MSGIELDGFEELESILQDMTLTETDEKKAMKAGIDVIYNAVESNTPVGESGDMKRKIKEKVSKDDLSLITGQVIMGAWYTGFEEFGTSQQKHHVGFFERSVNSSQDEALEVLAKGLLKQG</sequence>
<evidence type="ECO:0000313" key="2">
    <source>
        <dbReference type="Proteomes" id="UP001194098"/>
    </source>
</evidence>
<accession>A0AAW3W9C2</accession>